<proteinExistence type="predicted"/>
<protein>
    <submittedName>
        <fullName evidence="1">Uncharacterized protein</fullName>
    </submittedName>
</protein>
<dbReference type="AlphaFoldDB" id="A0A2T2X6L5"/>
<evidence type="ECO:0000313" key="2">
    <source>
        <dbReference type="Proteomes" id="UP000242699"/>
    </source>
</evidence>
<dbReference type="EMBL" id="PXYT01000013">
    <property type="protein sequence ID" value="PSR30096.1"/>
    <property type="molecule type" value="Genomic_DNA"/>
</dbReference>
<accession>A0A2T2X6L5</accession>
<name>A0A2T2X6L5_9FIRM</name>
<reference evidence="1 2" key="1">
    <citation type="journal article" date="2014" name="BMC Genomics">
        <title>Comparison of environmental and isolate Sulfobacillus genomes reveals diverse carbon, sulfur, nitrogen, and hydrogen metabolisms.</title>
        <authorList>
            <person name="Justice N.B."/>
            <person name="Norman A."/>
            <person name="Brown C.T."/>
            <person name="Singh A."/>
            <person name="Thomas B.C."/>
            <person name="Banfield J.F."/>
        </authorList>
    </citation>
    <scope>NUCLEOTIDE SEQUENCE [LARGE SCALE GENOMIC DNA]</scope>
    <source>
        <strain evidence="1">AMDSBA1</strain>
    </source>
</reference>
<sequence length="259" mass="29390">MDSWHEIAWQKWQDEMARGLPEDLCRVLNGLTRPQQMLWLERFIRPVSPCAKVMIQYLKIGEANWFVAPALEWDRLETPLGVLIAYPAPLGEDPLAMAAIGLVWAGNVRVRLDAMVQKLGTTALFACYEAELPYTLDVPYTLLWESYIHNFELEGISPSVQQFFTQAPERRAPEAPIDWGPKPSYHVYLDELNYGVVPHETSGESPGSIPPVLQALHYVAPPLRRAAALLAFKAIEGRILSDQWRKAALKTRQNEVNSW</sequence>
<organism evidence="1 2">
    <name type="scientific">Sulfobacillus benefaciens</name>
    <dbReference type="NCBI Taxonomy" id="453960"/>
    <lineage>
        <taxon>Bacteria</taxon>
        <taxon>Bacillati</taxon>
        <taxon>Bacillota</taxon>
        <taxon>Clostridia</taxon>
        <taxon>Eubacteriales</taxon>
        <taxon>Clostridiales Family XVII. Incertae Sedis</taxon>
        <taxon>Sulfobacillus</taxon>
    </lineage>
</organism>
<evidence type="ECO:0000313" key="1">
    <source>
        <dbReference type="EMBL" id="PSR30096.1"/>
    </source>
</evidence>
<gene>
    <name evidence="1" type="ORF">C7B43_07390</name>
</gene>
<dbReference type="Proteomes" id="UP000242699">
    <property type="component" value="Unassembled WGS sequence"/>
</dbReference>
<comment type="caution">
    <text evidence="1">The sequence shown here is derived from an EMBL/GenBank/DDBJ whole genome shotgun (WGS) entry which is preliminary data.</text>
</comment>